<evidence type="ECO:0000313" key="3">
    <source>
        <dbReference type="Proteomes" id="UP000028569"/>
    </source>
</evidence>
<evidence type="ECO:0000256" key="1">
    <source>
        <dbReference type="SAM" id="MobiDB-lite"/>
    </source>
</evidence>
<dbReference type="KEGG" id="bii:BINDI_1139"/>
<protein>
    <submittedName>
        <fullName evidence="2">Uncharacterized protein</fullName>
    </submittedName>
</protein>
<feature type="region of interest" description="Disordered" evidence="1">
    <location>
        <begin position="1"/>
        <end position="83"/>
    </location>
</feature>
<sequence length="83" mass="8905">MGSRPQRLQGKGTPRAYGAAKHHSIPLGLDHRIDPINGDGDLLPRADPNHRGKNQMGTAPLRQIEFHSDAGEAGPTTSGPYRS</sequence>
<reference evidence="2 3" key="1">
    <citation type="journal article" date="2014" name="Appl. Environ. Microbiol.">
        <title>Genomic encyclopedia of type strains of the genus Bifidobacterium.</title>
        <authorList>
            <person name="Milani C."/>
            <person name="Lugli G.A."/>
            <person name="Duranti S."/>
            <person name="Turroni F."/>
            <person name="Bottacini F."/>
            <person name="Mangifesta M."/>
            <person name="Sanchez B."/>
            <person name="Viappiani A."/>
            <person name="Mancabelli L."/>
            <person name="Taminiau B."/>
            <person name="Delcenserie V."/>
            <person name="Barrangou R."/>
            <person name="Margolles A."/>
            <person name="van Sinderen D."/>
            <person name="Ventura M."/>
        </authorList>
    </citation>
    <scope>NUCLEOTIDE SEQUENCE [LARGE SCALE GENOMIC DNA]</scope>
    <source>
        <strain evidence="2 3">LMG 11587</strain>
    </source>
</reference>
<dbReference type="HOGENOM" id="CLU_2535844_0_0_11"/>
<gene>
    <name evidence="2" type="ORF">BINDI_1139</name>
</gene>
<dbReference type="Proteomes" id="UP000028569">
    <property type="component" value="Chromosome"/>
</dbReference>
<dbReference type="EMBL" id="CP006018">
    <property type="protein sequence ID" value="AIC92401.1"/>
    <property type="molecule type" value="Genomic_DNA"/>
</dbReference>
<proteinExistence type="predicted"/>
<dbReference type="AlphaFoldDB" id="A0A087VVS8"/>
<evidence type="ECO:0000313" key="2">
    <source>
        <dbReference type="EMBL" id="AIC92401.1"/>
    </source>
</evidence>
<keyword evidence="3" id="KW-1185">Reference proteome</keyword>
<organism evidence="2 3">
    <name type="scientific">Bifidobacterium [indicum] DSM 20214 = LMG 11587</name>
    <dbReference type="NCBI Taxonomy" id="1341694"/>
    <lineage>
        <taxon>Bacteria</taxon>
        <taxon>Bacillati</taxon>
        <taxon>Actinomycetota</taxon>
        <taxon>Actinomycetes</taxon>
        <taxon>Bifidobacteriales</taxon>
        <taxon>Bifidobacteriaceae</taxon>
        <taxon>Bifidobacterium</taxon>
    </lineage>
</organism>
<accession>A0A087VVS8</accession>
<name>A0A087VVS8_9BIFI</name>